<keyword evidence="3 4" id="KW-0479">Metal-binding</keyword>
<dbReference type="InterPro" id="IPR026591">
    <property type="entry name" value="Sirtuin_cat_small_dom_sf"/>
</dbReference>
<dbReference type="GO" id="GO:0008270">
    <property type="term" value="F:zinc ion binding"/>
    <property type="evidence" value="ECO:0007669"/>
    <property type="project" value="UniProtKB-UniRule"/>
</dbReference>
<feature type="binding site" evidence="3 4">
    <location>
        <position position="117"/>
    </location>
    <ligand>
        <name>Zn(2+)</name>
        <dbReference type="ChEBI" id="CHEBI:29105"/>
    </ligand>
</feature>
<gene>
    <name evidence="3 6" type="primary">cobB</name>
    <name evidence="6" type="ORF">Poly30_24550</name>
</gene>
<name>A0A518ES66_9BACT</name>
<feature type="binding site" evidence="3">
    <location>
        <position position="57"/>
    </location>
    <ligand>
        <name>substrate</name>
    </ligand>
</feature>
<comment type="caution">
    <text evidence="3">Lacks conserved residue(s) required for the propagation of feature annotation.</text>
</comment>
<comment type="similarity">
    <text evidence="3">Belongs to the sirtuin family. Class III subfamily.</text>
</comment>
<dbReference type="SUPFAM" id="SSF52467">
    <property type="entry name" value="DHS-like NAD/FAD-binding domain"/>
    <property type="match status" value="1"/>
</dbReference>
<evidence type="ECO:0000313" key="7">
    <source>
        <dbReference type="Proteomes" id="UP000320390"/>
    </source>
</evidence>
<feature type="binding site" evidence="3 4">
    <location>
        <position position="138"/>
    </location>
    <ligand>
        <name>Zn(2+)</name>
        <dbReference type="ChEBI" id="CHEBI:29105"/>
    </ligand>
</feature>
<dbReference type="Gene3D" id="3.30.1600.10">
    <property type="entry name" value="SIR2/SIRT2 'Small Domain"/>
    <property type="match status" value="1"/>
</dbReference>
<dbReference type="Gene3D" id="3.40.50.1220">
    <property type="entry name" value="TPP-binding domain"/>
    <property type="match status" value="1"/>
</dbReference>
<dbReference type="InterPro" id="IPR050134">
    <property type="entry name" value="NAD-dep_sirtuin_deacylases"/>
</dbReference>
<keyword evidence="6" id="KW-0378">Hydrolase</keyword>
<evidence type="ECO:0000259" key="5">
    <source>
        <dbReference type="PROSITE" id="PS50305"/>
    </source>
</evidence>
<dbReference type="GO" id="GO:0070403">
    <property type="term" value="F:NAD+ binding"/>
    <property type="evidence" value="ECO:0007669"/>
    <property type="project" value="UniProtKB-UniRule"/>
</dbReference>
<comment type="domain">
    <text evidence="3">2 residues (Tyr-54 and Arg-57) present in a large hydrophobic pocket are probably involved in substrate specificity. They are important for desuccinylation activity, but dispensable for deacetylation activity.</text>
</comment>
<reference evidence="6 7" key="1">
    <citation type="submission" date="2019-02" db="EMBL/GenBank/DDBJ databases">
        <title>Deep-cultivation of Planctomycetes and their phenomic and genomic characterization uncovers novel biology.</title>
        <authorList>
            <person name="Wiegand S."/>
            <person name="Jogler M."/>
            <person name="Boedeker C."/>
            <person name="Pinto D."/>
            <person name="Vollmers J."/>
            <person name="Rivas-Marin E."/>
            <person name="Kohn T."/>
            <person name="Peeters S.H."/>
            <person name="Heuer A."/>
            <person name="Rast P."/>
            <person name="Oberbeckmann S."/>
            <person name="Bunk B."/>
            <person name="Jeske O."/>
            <person name="Meyerdierks A."/>
            <person name="Storesund J.E."/>
            <person name="Kallscheuer N."/>
            <person name="Luecker S."/>
            <person name="Lage O.M."/>
            <person name="Pohl T."/>
            <person name="Merkel B.J."/>
            <person name="Hornburger P."/>
            <person name="Mueller R.-W."/>
            <person name="Bruemmer F."/>
            <person name="Labrenz M."/>
            <person name="Spormann A.M."/>
            <person name="Op den Camp H."/>
            <person name="Overmann J."/>
            <person name="Amann R."/>
            <person name="Jetten M.S.M."/>
            <person name="Mascher T."/>
            <person name="Medema M.H."/>
            <person name="Devos D.P."/>
            <person name="Kaster A.-K."/>
            <person name="Ovreas L."/>
            <person name="Rohde M."/>
            <person name="Galperin M.Y."/>
            <person name="Jogler C."/>
        </authorList>
    </citation>
    <scope>NUCLEOTIDE SEQUENCE [LARGE SCALE GENOMIC DNA]</scope>
    <source>
        <strain evidence="6 7">Poly30</strain>
    </source>
</reference>
<dbReference type="InterPro" id="IPR003000">
    <property type="entry name" value="Sirtuin"/>
</dbReference>
<keyword evidence="3" id="KW-0963">Cytoplasm</keyword>
<sequence length="238" mass="25692">MTQHVVVLTGAGISADSGVDTYRDSGGLWEGHRFEEVATPEGWAADRALVWRFYQLRRAQMATVEPNAAHHALVKLAEGLKAEGGSLTLVTQNVDDLHQRAGSEVLAMHGQLSQLLCEACDEVTEDTEHLEVDVFVGCPACGHTPLRPNVVWFSEVPHYLDEIERAVARATTFVAIGTSGAVYPAAAYLAYARANGAKTIVQGLAEPDNLAEKDEFLCGRASEVVPTLVDRLLMNHSG</sequence>
<comment type="catalytic activity">
    <reaction evidence="3">
        <text>N(6)-succinyl-L-lysyl-[protein] + NAD(+) + H2O = 2''-O-succinyl-ADP-D-ribose + nicotinamide + L-lysyl-[protein]</text>
        <dbReference type="Rhea" id="RHEA:47668"/>
        <dbReference type="Rhea" id="RHEA-COMP:9752"/>
        <dbReference type="Rhea" id="RHEA-COMP:11877"/>
        <dbReference type="ChEBI" id="CHEBI:15377"/>
        <dbReference type="ChEBI" id="CHEBI:17154"/>
        <dbReference type="ChEBI" id="CHEBI:29969"/>
        <dbReference type="ChEBI" id="CHEBI:57540"/>
        <dbReference type="ChEBI" id="CHEBI:87830"/>
        <dbReference type="ChEBI" id="CHEBI:87832"/>
    </reaction>
</comment>
<dbReference type="OrthoDB" id="9800582at2"/>
<comment type="cofactor">
    <cofactor evidence="3">
        <name>Zn(2+)</name>
        <dbReference type="ChEBI" id="CHEBI:29105"/>
    </cofactor>
    <text evidence="3">Binds 1 zinc ion per subunit.</text>
</comment>
<proteinExistence type="inferred from homology"/>
<feature type="binding site" evidence="3">
    <location>
        <begin position="92"/>
        <end position="95"/>
    </location>
    <ligand>
        <name>NAD(+)</name>
        <dbReference type="ChEBI" id="CHEBI:57540"/>
    </ligand>
</feature>
<dbReference type="EMBL" id="CP036434">
    <property type="protein sequence ID" value="QDV06937.1"/>
    <property type="molecule type" value="Genomic_DNA"/>
</dbReference>
<dbReference type="HAMAP" id="MF_01121">
    <property type="entry name" value="Sirtuin_ClassIII"/>
    <property type="match status" value="1"/>
</dbReference>
<evidence type="ECO:0000256" key="1">
    <source>
        <dbReference type="ARBA" id="ARBA00022679"/>
    </source>
</evidence>
<evidence type="ECO:0000313" key="6">
    <source>
        <dbReference type="EMBL" id="QDV06937.1"/>
    </source>
</evidence>
<feature type="binding site" evidence="3 4">
    <location>
        <position position="120"/>
    </location>
    <ligand>
        <name>Zn(2+)</name>
        <dbReference type="ChEBI" id="CHEBI:29105"/>
    </ligand>
</feature>
<feature type="binding site" evidence="3">
    <location>
        <position position="54"/>
    </location>
    <ligand>
        <name>substrate</name>
    </ligand>
</feature>
<dbReference type="GO" id="GO:0036054">
    <property type="term" value="F:protein-malonyllysine demalonylase activity"/>
    <property type="evidence" value="ECO:0007669"/>
    <property type="project" value="InterPro"/>
</dbReference>
<dbReference type="AlphaFoldDB" id="A0A518ES66"/>
<dbReference type="InterPro" id="IPR026590">
    <property type="entry name" value="Ssirtuin_cat_dom"/>
</dbReference>
<dbReference type="GO" id="GO:0005737">
    <property type="term" value="C:cytoplasm"/>
    <property type="evidence" value="ECO:0007669"/>
    <property type="project" value="UniProtKB-SubCell"/>
</dbReference>
<dbReference type="PANTHER" id="PTHR11085:SF4">
    <property type="entry name" value="NAD-DEPENDENT PROTEIN DEACYLASE"/>
    <property type="match status" value="1"/>
</dbReference>
<comment type="catalytic activity">
    <reaction evidence="3">
        <text>N(6)-acetyl-L-lysyl-[protein] + NAD(+) + H2O = 2''-O-acetyl-ADP-D-ribose + nicotinamide + L-lysyl-[protein]</text>
        <dbReference type="Rhea" id="RHEA:43636"/>
        <dbReference type="Rhea" id="RHEA-COMP:9752"/>
        <dbReference type="Rhea" id="RHEA-COMP:10731"/>
        <dbReference type="ChEBI" id="CHEBI:15377"/>
        <dbReference type="ChEBI" id="CHEBI:17154"/>
        <dbReference type="ChEBI" id="CHEBI:29969"/>
        <dbReference type="ChEBI" id="CHEBI:57540"/>
        <dbReference type="ChEBI" id="CHEBI:61930"/>
        <dbReference type="ChEBI" id="CHEBI:83767"/>
        <dbReference type="EC" id="2.3.1.286"/>
    </reaction>
</comment>
<keyword evidence="7" id="KW-1185">Reference proteome</keyword>
<dbReference type="PANTHER" id="PTHR11085">
    <property type="entry name" value="NAD-DEPENDENT PROTEIN DEACYLASE SIRTUIN-5, MITOCHONDRIAL-RELATED"/>
    <property type="match status" value="1"/>
</dbReference>
<comment type="subcellular location">
    <subcellularLocation>
        <location evidence="3">Cytoplasm</location>
    </subcellularLocation>
</comment>
<dbReference type="GO" id="GO:0036055">
    <property type="term" value="F:protein-succinyllysine desuccinylase activity"/>
    <property type="evidence" value="ECO:0007669"/>
    <property type="project" value="UniProtKB-UniRule"/>
</dbReference>
<dbReference type="InterPro" id="IPR029035">
    <property type="entry name" value="DHS-like_NAD/FAD-binding_dom"/>
</dbReference>
<dbReference type="GO" id="GO:0017136">
    <property type="term" value="F:histone deacetylase activity, NAD-dependent"/>
    <property type="evidence" value="ECO:0007669"/>
    <property type="project" value="TreeGrafter"/>
</dbReference>
<feature type="binding site" evidence="3">
    <location>
        <begin position="10"/>
        <end position="29"/>
    </location>
    <ligand>
        <name>NAD(+)</name>
        <dbReference type="ChEBI" id="CHEBI:57540"/>
    </ligand>
</feature>
<evidence type="ECO:0000256" key="2">
    <source>
        <dbReference type="ARBA" id="ARBA00023027"/>
    </source>
</evidence>
<keyword evidence="3 4" id="KW-0862">Zinc</keyword>
<dbReference type="Proteomes" id="UP000320390">
    <property type="component" value="Chromosome"/>
</dbReference>
<dbReference type="EC" id="2.3.1.286" evidence="3"/>
<feature type="binding site" evidence="3">
    <location>
        <position position="221"/>
    </location>
    <ligand>
        <name>NAD(+)</name>
        <dbReference type="ChEBI" id="CHEBI:57540"/>
    </ligand>
</feature>
<feature type="binding site" evidence="3 4">
    <location>
        <position position="141"/>
    </location>
    <ligand>
        <name>Zn(2+)</name>
        <dbReference type="ChEBI" id="CHEBI:29105"/>
    </ligand>
</feature>
<comment type="function">
    <text evidence="3">NAD-dependent lysine deacetylase and desuccinylase that specifically removes acetyl and succinyl groups on target proteins. Modulates the activities of several proteins which are inactive in their acylated form.</text>
</comment>
<feature type="active site" description="Proton acceptor" evidence="3 4">
    <location>
        <position position="109"/>
    </location>
</feature>
<feature type="domain" description="Deacetylase sirtuin-type" evidence="5">
    <location>
        <begin position="1"/>
        <end position="238"/>
    </location>
</feature>
<dbReference type="Pfam" id="PF02146">
    <property type="entry name" value="SIR2"/>
    <property type="match status" value="1"/>
</dbReference>
<protein>
    <recommendedName>
        <fullName evidence="3">NAD-dependent protein deacylase</fullName>
        <ecNumber evidence="3">2.3.1.286</ecNumber>
    </recommendedName>
    <alternativeName>
        <fullName evidence="3">Regulatory protein SIR2 homolog</fullName>
    </alternativeName>
</protein>
<evidence type="ECO:0000256" key="3">
    <source>
        <dbReference type="HAMAP-Rule" id="MF_01121"/>
    </source>
</evidence>
<accession>A0A518ES66</accession>
<dbReference type="InterPro" id="IPR027546">
    <property type="entry name" value="Sirtuin_class_III"/>
</dbReference>
<feature type="binding site" evidence="3">
    <location>
        <begin position="177"/>
        <end position="179"/>
    </location>
    <ligand>
        <name>NAD(+)</name>
        <dbReference type="ChEBI" id="CHEBI:57540"/>
    </ligand>
</feature>
<keyword evidence="1" id="KW-0808">Transferase</keyword>
<organism evidence="6 7">
    <name type="scientific">Saltatorellus ferox</name>
    <dbReference type="NCBI Taxonomy" id="2528018"/>
    <lineage>
        <taxon>Bacteria</taxon>
        <taxon>Pseudomonadati</taxon>
        <taxon>Planctomycetota</taxon>
        <taxon>Planctomycetia</taxon>
        <taxon>Planctomycetia incertae sedis</taxon>
        <taxon>Saltatorellus</taxon>
    </lineage>
</organism>
<keyword evidence="2 3" id="KW-0520">NAD</keyword>
<evidence type="ECO:0000256" key="4">
    <source>
        <dbReference type="PROSITE-ProRule" id="PRU00236"/>
    </source>
</evidence>
<dbReference type="PROSITE" id="PS50305">
    <property type="entry name" value="SIRTUIN"/>
    <property type="match status" value="1"/>
</dbReference>
<dbReference type="RefSeq" id="WP_145197563.1">
    <property type="nucleotide sequence ID" value="NZ_CP036434.1"/>
</dbReference>